<dbReference type="EMBL" id="CP001779">
    <property type="protein sequence ID" value="ACZ01926.1"/>
    <property type="molecule type" value="Genomic_DNA"/>
</dbReference>
<feature type="signal peptide" evidence="1">
    <location>
        <begin position="1"/>
        <end position="19"/>
    </location>
</feature>
<dbReference type="RefSeq" id="WP_012859472.1">
    <property type="nucleotide sequence ID" value="NC_013515.1"/>
</dbReference>
<evidence type="ECO:0000256" key="1">
    <source>
        <dbReference type="SAM" id="SignalP"/>
    </source>
</evidence>
<dbReference type="HOGENOM" id="CLU_2107651_0_0_0"/>
<feature type="domain" description="Glycine zipper" evidence="2">
    <location>
        <begin position="60"/>
        <end position="102"/>
    </location>
</feature>
<accession>D1AW16</accession>
<keyword evidence="1" id="KW-0732">Signal</keyword>
<dbReference type="Proteomes" id="UP000002072">
    <property type="component" value="Chromosome"/>
</dbReference>
<dbReference type="STRING" id="519441.Smon_1495"/>
<gene>
    <name evidence="3" type="ordered locus">Smon_1495</name>
</gene>
<dbReference type="OrthoDB" id="10001246at2"/>
<sequence length="115" mass="11792">MKKKLILATLLFVPFLGFSQENEVEGIKETKGIVLINEDKNEFIIPSDDIVQTGVKGAAVGGYVGAKAGAVIGAAVGGPIGAEVGSFVGGAVGGYIGDKLGDKISDKLEENNKNN</sequence>
<dbReference type="AlphaFoldDB" id="D1AW16"/>
<dbReference type="InterPro" id="IPR039567">
    <property type="entry name" value="Gly-zipper"/>
</dbReference>
<evidence type="ECO:0000313" key="3">
    <source>
        <dbReference type="EMBL" id="ACZ01926.1"/>
    </source>
</evidence>
<name>D1AW16_STRM9</name>
<dbReference type="Pfam" id="PF13488">
    <property type="entry name" value="Gly-zipper_Omp"/>
    <property type="match status" value="1"/>
</dbReference>
<proteinExistence type="predicted"/>
<organism evidence="3 4">
    <name type="scientific">Streptobacillus moniliformis (strain ATCC 14647 / DSM 12112 / NCTC 10651 / 9901)</name>
    <dbReference type="NCBI Taxonomy" id="519441"/>
    <lineage>
        <taxon>Bacteria</taxon>
        <taxon>Fusobacteriati</taxon>
        <taxon>Fusobacteriota</taxon>
        <taxon>Fusobacteriia</taxon>
        <taxon>Fusobacteriales</taxon>
        <taxon>Leptotrichiaceae</taxon>
        <taxon>Streptobacillus</taxon>
    </lineage>
</organism>
<keyword evidence="4" id="KW-1185">Reference proteome</keyword>
<evidence type="ECO:0000259" key="2">
    <source>
        <dbReference type="Pfam" id="PF13488"/>
    </source>
</evidence>
<reference evidence="3 4" key="1">
    <citation type="journal article" date="2009" name="Stand. Genomic Sci.">
        <title>Complete genome sequence of Streptobacillus moniliformis type strain (9901T).</title>
        <authorList>
            <person name="Nolan M."/>
            <person name="Gronow S."/>
            <person name="Lapidus A."/>
            <person name="Ivanova N."/>
            <person name="Copeland A."/>
            <person name="Lucas S."/>
            <person name="Del Rio T.G."/>
            <person name="Chen F."/>
            <person name="Tice H."/>
            <person name="Pitluck S."/>
            <person name="Cheng J.F."/>
            <person name="Sims D."/>
            <person name="Meincke L."/>
            <person name="Bruce D."/>
            <person name="Goodwin L."/>
            <person name="Brettin T."/>
            <person name="Han C."/>
            <person name="Detter J.C."/>
            <person name="Ovchinikova G."/>
            <person name="Pati A."/>
            <person name="Mavromatis K."/>
            <person name="Mikhailova N."/>
            <person name="Chen A."/>
            <person name="Palaniappan K."/>
            <person name="Land M."/>
            <person name="Hauser L."/>
            <person name="Chang Y.J."/>
            <person name="Jeffries C.D."/>
            <person name="Rohde M."/>
            <person name="Sproer C."/>
            <person name="Goker M."/>
            <person name="Bristow J."/>
            <person name="Eisen J.A."/>
            <person name="Markowitz V."/>
            <person name="Hugenholtz P."/>
            <person name="Kyrpides N.C."/>
            <person name="Klenk H.P."/>
            <person name="Chain P."/>
        </authorList>
    </citation>
    <scope>NUCLEOTIDE SEQUENCE [LARGE SCALE GENOMIC DNA]</scope>
    <source>
        <strain evidence="4">ATCC 14647 / DSM 12112 / NCTC 10651 / 9901</strain>
    </source>
</reference>
<protein>
    <recommendedName>
        <fullName evidence="2">Glycine zipper domain-containing protein</fullName>
    </recommendedName>
</protein>
<evidence type="ECO:0000313" key="4">
    <source>
        <dbReference type="Proteomes" id="UP000002072"/>
    </source>
</evidence>
<feature type="chain" id="PRO_5003021107" description="Glycine zipper domain-containing protein" evidence="1">
    <location>
        <begin position="20"/>
        <end position="115"/>
    </location>
</feature>
<dbReference type="KEGG" id="smf:Smon_1495"/>
<dbReference type="GeneID" id="29673527"/>